<evidence type="ECO:0000259" key="2">
    <source>
        <dbReference type="Pfam" id="PF17667"/>
    </source>
</evidence>
<sequence>MSRSLTINLGGTHPQNATEKASGTIVPRTKILKDRRRGQGTAKSTFGARTLASDAMHNPPCLLQTPRHVPRHKAVVQDTPHRHGSDSHRTAEVEHLQQALNLELEHAWIEDNGELLGKFFSSLTMPRLSKINAFLLEYLGYINETKKWIDVPDKMKLEELTLYNPLVKHINAILRYFQLNNRRVVMNISHLHERHRRNATLKPGIFLQAYGPGFAKAQLFPVRPTYGHCAAPIEVRTDNGLDVWKDERRLAVYARECFVQQPNKRLEYGLLLTEKRVRVYQFDRGGVLHSQWYDIGLAAITFVQIILAIASPDESQLGLDTCIFWNGDERYFEDPMAENVQRYTISYPERPFCRRAIRGRGTTFWTVKDVIGKKYVLKFSWKSLDRVGEWEYLQRIKDANPPLKHVGTMESHRMIEQISSLRPGVPVDVKNFTEREYYYTLQPYLRTANREVYFGVAAVSGFSRCCFRSHGITSYRHLTSRYQPAQHSFGSSARQRWRWLGYLD</sequence>
<dbReference type="OrthoDB" id="5592585at2759"/>
<organism evidence="3 4">
    <name type="scientific">Neolentinus lepideus HHB14362 ss-1</name>
    <dbReference type="NCBI Taxonomy" id="1314782"/>
    <lineage>
        <taxon>Eukaryota</taxon>
        <taxon>Fungi</taxon>
        <taxon>Dikarya</taxon>
        <taxon>Basidiomycota</taxon>
        <taxon>Agaricomycotina</taxon>
        <taxon>Agaricomycetes</taxon>
        <taxon>Gloeophyllales</taxon>
        <taxon>Gloeophyllaceae</taxon>
        <taxon>Neolentinus</taxon>
    </lineage>
</organism>
<dbReference type="EMBL" id="KV425644">
    <property type="protein sequence ID" value="KZT19325.1"/>
    <property type="molecule type" value="Genomic_DNA"/>
</dbReference>
<dbReference type="STRING" id="1314782.A0A165N902"/>
<dbReference type="AlphaFoldDB" id="A0A165N902"/>
<protein>
    <recommendedName>
        <fullName evidence="2">Fungal-type protein kinase domain-containing protein</fullName>
    </recommendedName>
</protein>
<dbReference type="PANTHER" id="PTHR38248">
    <property type="entry name" value="FUNK1 6"/>
    <property type="match status" value="1"/>
</dbReference>
<reference evidence="3 4" key="1">
    <citation type="journal article" date="2016" name="Mol. Biol. Evol.">
        <title>Comparative Genomics of Early-Diverging Mushroom-Forming Fungi Provides Insights into the Origins of Lignocellulose Decay Capabilities.</title>
        <authorList>
            <person name="Nagy L.G."/>
            <person name="Riley R."/>
            <person name="Tritt A."/>
            <person name="Adam C."/>
            <person name="Daum C."/>
            <person name="Floudas D."/>
            <person name="Sun H."/>
            <person name="Yadav J.S."/>
            <person name="Pangilinan J."/>
            <person name="Larsson K.H."/>
            <person name="Matsuura K."/>
            <person name="Barry K."/>
            <person name="Labutti K."/>
            <person name="Kuo R."/>
            <person name="Ohm R.A."/>
            <person name="Bhattacharya S.S."/>
            <person name="Shirouzu T."/>
            <person name="Yoshinaga Y."/>
            <person name="Martin F.M."/>
            <person name="Grigoriev I.V."/>
            <person name="Hibbett D.S."/>
        </authorList>
    </citation>
    <scope>NUCLEOTIDE SEQUENCE [LARGE SCALE GENOMIC DNA]</scope>
    <source>
        <strain evidence="3 4">HHB14362 ss-1</strain>
    </source>
</reference>
<dbReference type="Proteomes" id="UP000076761">
    <property type="component" value="Unassembled WGS sequence"/>
</dbReference>
<dbReference type="Pfam" id="PF17667">
    <property type="entry name" value="Pkinase_fungal"/>
    <property type="match status" value="1"/>
</dbReference>
<name>A0A165N902_9AGAM</name>
<feature type="region of interest" description="Disordered" evidence="1">
    <location>
        <begin position="1"/>
        <end position="24"/>
    </location>
</feature>
<proteinExistence type="predicted"/>
<feature type="compositionally biased region" description="Polar residues" evidence="1">
    <location>
        <begin position="1"/>
        <end position="21"/>
    </location>
</feature>
<evidence type="ECO:0000313" key="3">
    <source>
        <dbReference type="EMBL" id="KZT19325.1"/>
    </source>
</evidence>
<feature type="domain" description="Fungal-type protein kinase" evidence="2">
    <location>
        <begin position="227"/>
        <end position="428"/>
    </location>
</feature>
<accession>A0A165N902</accession>
<dbReference type="InParanoid" id="A0A165N902"/>
<keyword evidence="4" id="KW-1185">Reference proteome</keyword>
<dbReference type="PANTHER" id="PTHR38248:SF2">
    <property type="entry name" value="FUNK1 11"/>
    <property type="match status" value="1"/>
</dbReference>
<evidence type="ECO:0000313" key="4">
    <source>
        <dbReference type="Proteomes" id="UP000076761"/>
    </source>
</evidence>
<dbReference type="InterPro" id="IPR040976">
    <property type="entry name" value="Pkinase_fungal"/>
</dbReference>
<evidence type="ECO:0000256" key="1">
    <source>
        <dbReference type="SAM" id="MobiDB-lite"/>
    </source>
</evidence>
<gene>
    <name evidence="3" type="ORF">NEOLEDRAFT_979543</name>
</gene>